<evidence type="ECO:0000313" key="1">
    <source>
        <dbReference type="EMBL" id="VAW39774.1"/>
    </source>
</evidence>
<name>A0A3B0W7V9_9ZZZZ</name>
<sequence>GGLLRRVEDGDSYVPAAPPAEFTAGDVVNIIWGEEGGGHPLANQALVQAAQGLAWPHLPAPARLAAG</sequence>
<accession>A0A3B0W7V9</accession>
<feature type="non-terminal residue" evidence="1">
    <location>
        <position position="1"/>
    </location>
</feature>
<dbReference type="EMBL" id="UOEX01000299">
    <property type="protein sequence ID" value="VAW39774.1"/>
    <property type="molecule type" value="Genomic_DNA"/>
</dbReference>
<dbReference type="AlphaFoldDB" id="A0A3B0W7V9"/>
<protein>
    <submittedName>
        <fullName evidence="1">Uncharacterized protein</fullName>
    </submittedName>
</protein>
<organism evidence="1">
    <name type="scientific">hydrothermal vent metagenome</name>
    <dbReference type="NCBI Taxonomy" id="652676"/>
    <lineage>
        <taxon>unclassified sequences</taxon>
        <taxon>metagenomes</taxon>
        <taxon>ecological metagenomes</taxon>
    </lineage>
</organism>
<gene>
    <name evidence="1" type="ORF">MNBD_DELTA03-1319</name>
</gene>
<proteinExistence type="predicted"/>
<reference evidence="1" key="1">
    <citation type="submission" date="2018-06" db="EMBL/GenBank/DDBJ databases">
        <authorList>
            <person name="Zhirakovskaya E."/>
        </authorList>
    </citation>
    <scope>NUCLEOTIDE SEQUENCE</scope>
</reference>